<evidence type="ECO:0000256" key="1">
    <source>
        <dbReference type="SAM" id="MobiDB-lite"/>
    </source>
</evidence>
<sequence>MKAPNTWRTSSYTDRNGCVEVADHSGGAAIRDSTHPNEGHLTFDSEE</sequence>
<feature type="region of interest" description="Disordered" evidence="1">
    <location>
        <begin position="27"/>
        <end position="47"/>
    </location>
</feature>
<evidence type="ECO:0000313" key="3">
    <source>
        <dbReference type="EMBL" id="MDS1272675.1"/>
    </source>
</evidence>
<organism evidence="3 4">
    <name type="scientific">Lipingzhangella rawalii</name>
    <dbReference type="NCBI Taxonomy" id="2055835"/>
    <lineage>
        <taxon>Bacteria</taxon>
        <taxon>Bacillati</taxon>
        <taxon>Actinomycetota</taxon>
        <taxon>Actinomycetes</taxon>
        <taxon>Streptosporangiales</taxon>
        <taxon>Nocardiopsidaceae</taxon>
        <taxon>Lipingzhangella</taxon>
    </lineage>
</organism>
<evidence type="ECO:0000313" key="4">
    <source>
        <dbReference type="Proteomes" id="UP001250214"/>
    </source>
</evidence>
<dbReference type="RefSeq" id="WP_310914276.1">
    <property type="nucleotide sequence ID" value="NZ_JAVLVT010000024.1"/>
</dbReference>
<name>A0ABU2HCZ9_9ACTN</name>
<gene>
    <name evidence="3" type="ORF">RIF23_20535</name>
</gene>
<keyword evidence="4" id="KW-1185">Reference proteome</keyword>
<dbReference type="EMBL" id="JAVLVT010000024">
    <property type="protein sequence ID" value="MDS1272675.1"/>
    <property type="molecule type" value="Genomic_DNA"/>
</dbReference>
<accession>A0ABU2HCZ9</accession>
<reference evidence="4" key="1">
    <citation type="submission" date="2023-07" db="EMBL/GenBank/DDBJ databases">
        <title>Novel species in the genus Lipingzhangella isolated from Sambhar Salt Lake.</title>
        <authorList>
            <person name="Jiya N."/>
            <person name="Kajale S."/>
            <person name="Sharma A."/>
        </authorList>
    </citation>
    <scope>NUCLEOTIDE SEQUENCE [LARGE SCALE GENOMIC DNA]</scope>
    <source>
        <strain evidence="4">LS1_29</strain>
    </source>
</reference>
<comment type="caution">
    <text evidence="3">The sequence shown here is derived from an EMBL/GenBank/DDBJ whole genome shotgun (WGS) entry which is preliminary data.</text>
</comment>
<feature type="compositionally biased region" description="Basic and acidic residues" evidence="1">
    <location>
        <begin position="32"/>
        <end position="47"/>
    </location>
</feature>
<evidence type="ECO:0000259" key="2">
    <source>
        <dbReference type="Pfam" id="PF04149"/>
    </source>
</evidence>
<dbReference type="Proteomes" id="UP001250214">
    <property type="component" value="Unassembled WGS sequence"/>
</dbReference>
<proteinExistence type="predicted"/>
<feature type="domain" description="DUF397" evidence="2">
    <location>
        <begin position="6"/>
        <end position="47"/>
    </location>
</feature>
<protein>
    <submittedName>
        <fullName evidence="3">DUF397 domain-containing protein</fullName>
    </submittedName>
</protein>
<dbReference type="InterPro" id="IPR007278">
    <property type="entry name" value="DUF397"/>
</dbReference>
<dbReference type="Pfam" id="PF04149">
    <property type="entry name" value="DUF397"/>
    <property type="match status" value="1"/>
</dbReference>